<feature type="region of interest" description="Disordered" evidence="1">
    <location>
        <begin position="1"/>
        <end position="36"/>
    </location>
</feature>
<protein>
    <recommendedName>
        <fullName evidence="2">Winged helix domain-containing protein</fullName>
    </recommendedName>
</protein>
<name>A0A499VSI5_STRAX</name>
<sequence>MTLHVPASAHSDTSSGATDTSPASPASPATAPEAPADALLRRLSRLRDRVALLVEHRSAADPTAADPLRGLYLTEDAVRRLLAPAGPDPESTHQDWTREPGDRLSLLAGRLGLTELDVRILLIALAPDLDRTFEPLYGYLNDDVSRRRAGTGLALDLCGLPAHHAEARARFRPSAPLAALGLVVVEETERPFLSRSLRVPDRLIAHLLGDETLDSALGGHVRRLRAAARGEQYDEVFLRRLADRLAGAPFTAYLREHRAGDGLACAAAALRGSGREALHFTPGATDAREPIAELLREARLRDCVIVVSPLPKDPAPLMRALAVGDVSVLFVDPQPYDPHWCDHRDPLVLDAPRLRSGAVEAWAAALGAGADPGAGSGAAFGTDAELVRETVPGATPLPEPGSGQHPCPRASASRCPWPSRLPRLLTGGPPTGVPIPPRPVSTSPRSWRPTVSAATASCAPPVPRGSSPPSTAPR</sequence>
<feature type="compositionally biased region" description="Low complexity" evidence="1">
    <location>
        <begin position="418"/>
        <end position="428"/>
    </location>
</feature>
<evidence type="ECO:0000259" key="2">
    <source>
        <dbReference type="Pfam" id="PF22977"/>
    </source>
</evidence>
<feature type="compositionally biased region" description="Low complexity" evidence="1">
    <location>
        <begin position="7"/>
        <end position="36"/>
    </location>
</feature>
<reference evidence="3" key="1">
    <citation type="submission" date="2019-04" db="EMBL/GenBank/DDBJ databases">
        <title>Draft genome sequences of Streptomyces avermitilis MC3.</title>
        <authorList>
            <person name="Komaki H."/>
            <person name="Tamura T."/>
            <person name="Hosoyama A."/>
        </authorList>
    </citation>
    <scope>NUCLEOTIDE SEQUENCE</scope>
    <source>
        <strain evidence="3">MC3</strain>
    </source>
</reference>
<feature type="domain" description="Winged helix" evidence="2">
    <location>
        <begin position="103"/>
        <end position="217"/>
    </location>
</feature>
<dbReference type="Pfam" id="PF22977">
    <property type="entry name" value="WHD"/>
    <property type="match status" value="1"/>
</dbReference>
<accession>A0A499VSI5</accession>
<gene>
    <name evidence="3" type="ORF">SAVMC3_86190</name>
</gene>
<evidence type="ECO:0000256" key="1">
    <source>
        <dbReference type="SAM" id="MobiDB-lite"/>
    </source>
</evidence>
<dbReference type="InterPro" id="IPR054472">
    <property type="entry name" value="WHD"/>
</dbReference>
<feature type="region of interest" description="Disordered" evidence="1">
    <location>
        <begin position="392"/>
        <end position="474"/>
    </location>
</feature>
<proteinExistence type="predicted"/>
<evidence type="ECO:0000313" key="3">
    <source>
        <dbReference type="EMBL" id="BBJ55990.1"/>
    </source>
</evidence>
<organism evidence="3">
    <name type="scientific">Streptomyces avermitilis</name>
    <dbReference type="NCBI Taxonomy" id="33903"/>
    <lineage>
        <taxon>Bacteria</taxon>
        <taxon>Bacillati</taxon>
        <taxon>Actinomycetota</taxon>
        <taxon>Actinomycetes</taxon>
        <taxon>Kitasatosporales</taxon>
        <taxon>Streptomycetaceae</taxon>
        <taxon>Streptomyces</taxon>
    </lineage>
</organism>
<dbReference type="EMBL" id="AP019621">
    <property type="protein sequence ID" value="BBJ55990.1"/>
    <property type="molecule type" value="Genomic_DNA"/>
</dbReference>
<dbReference type="AlphaFoldDB" id="A0A499VSI5"/>